<dbReference type="CDD" id="cd12390">
    <property type="entry name" value="RRM3_RAVER"/>
    <property type="match status" value="1"/>
</dbReference>
<feature type="domain" description="RRM" evidence="4">
    <location>
        <begin position="101"/>
        <end position="179"/>
    </location>
</feature>
<evidence type="ECO:0000256" key="3">
    <source>
        <dbReference type="SAM" id="MobiDB-lite"/>
    </source>
</evidence>
<sequence length="641" mass="70598">MNIGSSTLLTTSSGSSPSTTDPGHTTPNGLFPSTTYGYHLNEHDKLSLSASVGSADEDLESGVGHSSDEDYYSSQDDIKEERMSTYVLNESFKVNVTGSEQWLCLAKLPMDLEEEEFENICSEFGGMKGYHLIRSDLTGKFKGYALVEYKTKSASIQAKHILDGHKLRGHTLEADWLTLDRVHETSLHSKCLFVDRLPTDYRDMGEFRKLFSSVVHPPYCQIAMKNGVIQNWGLVEFQRSQDAERTLLAMNGYEIIPGSKIRVQYCIPGVHAINVYMSFVNNPMDALSEKKALLEETPSTKVYDQLESLSKQNPWFVQSLQNIMAMNNGGDNHIKEPPKPPASKGDPAQAALVLLLAGSVVRSKENKSNDSIASLLQTVIKKLETGVSASNILKSFLPSSATDLKSFIADLLVKYDSSQKQQEQLSPPQQRSFFISKPPSPPQHHQTKDPTLTDLLLQSFQASISKGKCPQSSPPLQQTTTHSRGPIKTSRPVHKIPTVSKTLSPSNHTKTITQSHITSNLGLYQPRTTPSQTYAVYAAPQMQPYRPASQPIFSPATSFYPGLWPASRMSFPLNVVTAPQWATSGVMPMINAMESTNGSPYLAGPPVTYPAVVGQNGSKRKFESPFYGEALTKKVKLNEGV</sequence>
<evidence type="ECO:0000256" key="1">
    <source>
        <dbReference type="ARBA" id="ARBA00022884"/>
    </source>
</evidence>
<proteinExistence type="predicted"/>
<dbReference type="SMART" id="SM00360">
    <property type="entry name" value="RRM"/>
    <property type="match status" value="2"/>
</dbReference>
<feature type="compositionally biased region" description="Low complexity" evidence="3">
    <location>
        <begin position="419"/>
        <end position="432"/>
    </location>
</feature>
<reference evidence="5" key="1">
    <citation type="submission" date="2014-05" db="EMBL/GenBank/DDBJ databases">
        <authorList>
            <person name="Chronopoulou M."/>
        </authorList>
    </citation>
    <scope>NUCLEOTIDE SEQUENCE</scope>
    <source>
        <tissue evidence="5">Whole organism</tissue>
    </source>
</reference>
<feature type="compositionally biased region" description="Polar residues" evidence="3">
    <location>
        <begin position="465"/>
        <end position="483"/>
    </location>
</feature>
<accession>A0A0K2U9B3</accession>
<dbReference type="InterPro" id="IPR000504">
    <property type="entry name" value="RRM_dom"/>
</dbReference>
<feature type="region of interest" description="Disordered" evidence="3">
    <location>
        <begin position="465"/>
        <end position="492"/>
    </location>
</feature>
<dbReference type="InterPro" id="IPR012677">
    <property type="entry name" value="Nucleotide-bd_a/b_plait_sf"/>
</dbReference>
<keyword evidence="1 2" id="KW-0694">RNA-binding</keyword>
<name>A0A0K2U9B3_LEPSM</name>
<dbReference type="Gene3D" id="3.30.70.330">
    <property type="match status" value="3"/>
</dbReference>
<dbReference type="Pfam" id="PF00076">
    <property type="entry name" value="RRM_1"/>
    <property type="match status" value="2"/>
</dbReference>
<dbReference type="PANTHER" id="PTHR23189">
    <property type="entry name" value="RNA RECOGNITION MOTIF-CONTAINING"/>
    <property type="match status" value="1"/>
</dbReference>
<evidence type="ECO:0000259" key="4">
    <source>
        <dbReference type="PROSITE" id="PS50102"/>
    </source>
</evidence>
<feature type="compositionally biased region" description="Low complexity" evidence="3">
    <location>
        <begin position="1"/>
        <end position="27"/>
    </location>
</feature>
<dbReference type="PROSITE" id="PS50102">
    <property type="entry name" value="RRM"/>
    <property type="match status" value="2"/>
</dbReference>
<dbReference type="InterPro" id="IPR035979">
    <property type="entry name" value="RBD_domain_sf"/>
</dbReference>
<dbReference type="SUPFAM" id="SSF54928">
    <property type="entry name" value="RNA-binding domain, RBD"/>
    <property type="match status" value="1"/>
</dbReference>
<protein>
    <recommendedName>
        <fullName evidence="4">RRM domain-containing protein</fullName>
    </recommendedName>
</protein>
<evidence type="ECO:0000313" key="5">
    <source>
        <dbReference type="EMBL" id="CDW34655.1"/>
    </source>
</evidence>
<organism evidence="5">
    <name type="scientific">Lepeophtheirus salmonis</name>
    <name type="common">Salmon louse</name>
    <name type="synonym">Caligus salmonis</name>
    <dbReference type="NCBI Taxonomy" id="72036"/>
    <lineage>
        <taxon>Eukaryota</taxon>
        <taxon>Metazoa</taxon>
        <taxon>Ecdysozoa</taxon>
        <taxon>Arthropoda</taxon>
        <taxon>Crustacea</taxon>
        <taxon>Multicrustacea</taxon>
        <taxon>Hexanauplia</taxon>
        <taxon>Copepoda</taxon>
        <taxon>Siphonostomatoida</taxon>
        <taxon>Caligidae</taxon>
        <taxon>Lepeophtheirus</taxon>
    </lineage>
</organism>
<feature type="domain" description="RRM" evidence="4">
    <location>
        <begin position="190"/>
        <end position="268"/>
    </location>
</feature>
<dbReference type="OrthoDB" id="639027at2759"/>
<evidence type="ECO:0000256" key="2">
    <source>
        <dbReference type="PROSITE-ProRule" id="PRU00176"/>
    </source>
</evidence>
<feature type="region of interest" description="Disordered" evidence="3">
    <location>
        <begin position="1"/>
        <end position="34"/>
    </location>
</feature>
<dbReference type="GO" id="GO:0003723">
    <property type="term" value="F:RNA binding"/>
    <property type="evidence" value="ECO:0007669"/>
    <property type="project" value="UniProtKB-UniRule"/>
</dbReference>
<feature type="region of interest" description="Disordered" evidence="3">
    <location>
        <begin position="419"/>
        <end position="449"/>
    </location>
</feature>
<dbReference type="EMBL" id="HACA01017294">
    <property type="protein sequence ID" value="CDW34655.1"/>
    <property type="molecule type" value="Transcribed_RNA"/>
</dbReference>
<dbReference type="AlphaFoldDB" id="A0A0K2U9B3"/>